<comment type="caution">
    <text evidence="1">The sequence shown here is derived from an EMBL/GenBank/DDBJ whole genome shotgun (WGS) entry which is preliminary data.</text>
</comment>
<evidence type="ECO:0000313" key="3">
    <source>
        <dbReference type="Proteomes" id="UP001388259"/>
    </source>
</evidence>
<dbReference type="RefSeq" id="WP_279448103.1">
    <property type="nucleotide sequence ID" value="NZ_JAZBJM010000008.1"/>
</dbReference>
<sequence>MKLLIEEQEYPVKQLEALFDDFKFYKQTGNKGVIKSVGYYHSYKNNELVFMLPKVFMKDGTTTIFGLNTQELYDTLKDTSVKHDRDLQWLRELSIYFYNSLIEYNRRWEKNSLLNPSKTFELNTNIGSNNYSYLDIVLAFTNFYKRNKNFILQHHIEQVTNKITKPKWERTVRKALPLMTASGTPVYLGIRNKKKVRNLEEELITYYFSILNKLNNAHQLNLKIDKSYKLITGYKFDQLCLDEYGLTKLRKIKYRYFNDTLRRMYQLCELYFSNNSKASSKKDKEEYLCVNNYNIIFEDMIDKLFTDTVANDESIQHLKKNQDGKLIDHIYEDQSIIDRSNIFYIGDSKYYKPNNEAGSLSKYKQITYAKNIIQYNIDLWNKENRFYNDQIVYRDDLTEGYNITPNFFIYGHITAKDDFTNHQIEPKSDKPRCSYHWQHRLFDRDTLFVHQYSINFLFVLKAYTAYNPANLKKFQLEVKNIFRSGFIDYFNDPELSQFTFYQSNIDGKQKDDYIKDNFKTLNGKCITTIDGKLIIAKHAEDVILEGFIKENAVHFELIETLPIKN</sequence>
<evidence type="ECO:0000313" key="1">
    <source>
        <dbReference type="EMBL" id="MEM0518980.1"/>
    </source>
</evidence>
<organism evidence="1 3">
    <name type="scientific">Aequorivita flava</name>
    <dbReference type="NCBI Taxonomy" id="3114371"/>
    <lineage>
        <taxon>Bacteria</taxon>
        <taxon>Pseudomonadati</taxon>
        <taxon>Bacteroidota</taxon>
        <taxon>Flavobacteriia</taxon>
        <taxon>Flavobacteriales</taxon>
        <taxon>Flavobacteriaceae</taxon>
        <taxon>Aequorivita</taxon>
    </lineage>
</organism>
<accession>A0AB35YSC9</accession>
<gene>
    <name evidence="2" type="ORF">VZD24_11070</name>
    <name evidence="1" type="ORF">VZD85_11485</name>
</gene>
<reference evidence="1 4" key="1">
    <citation type="submission" date="2024-01" db="EMBL/GenBank/DDBJ databases">
        <title>Aequorivita flavus sp. nov., isolated from deep-sea sediment.</title>
        <authorList>
            <person name="Chen X."/>
        </authorList>
    </citation>
    <scope>NUCLEOTIDE SEQUENCE</scope>
    <source>
        <strain evidence="1">MCCC 1A16923</strain>
        <strain evidence="2 4">MCCC 1A16935</strain>
    </source>
</reference>
<name>A0AB35YSC9_9FLAO</name>
<evidence type="ECO:0000313" key="2">
    <source>
        <dbReference type="EMBL" id="MEM0574061.1"/>
    </source>
</evidence>
<dbReference type="EMBL" id="JAZBJM010000008">
    <property type="protein sequence ID" value="MEM0518980.1"/>
    <property type="molecule type" value="Genomic_DNA"/>
</dbReference>
<dbReference type="Proteomes" id="UP001390963">
    <property type="component" value="Unassembled WGS sequence"/>
</dbReference>
<keyword evidence="4" id="KW-1185">Reference proteome</keyword>
<dbReference type="Proteomes" id="UP001388259">
    <property type="component" value="Unassembled WGS sequence"/>
</dbReference>
<dbReference type="AlphaFoldDB" id="A0AB35YSC9"/>
<proteinExistence type="predicted"/>
<evidence type="ECO:0008006" key="5">
    <source>
        <dbReference type="Google" id="ProtNLM"/>
    </source>
</evidence>
<evidence type="ECO:0000313" key="4">
    <source>
        <dbReference type="Proteomes" id="UP001390963"/>
    </source>
</evidence>
<dbReference type="EMBL" id="JBANCF010000009">
    <property type="protein sequence ID" value="MEM0574061.1"/>
    <property type="molecule type" value="Genomic_DNA"/>
</dbReference>
<protein>
    <recommendedName>
        <fullName evidence="5">LlaJI family restriction endonuclease</fullName>
    </recommendedName>
</protein>